<reference evidence="2 3" key="4">
    <citation type="submission" date="2017-10" db="EMBL/GenBank/DDBJ databases">
        <title>Genome analyses suggest a sexual origin of heterokaryosis in a supposedly ancient asexual fungus.</title>
        <authorList>
            <person name="Corradi N."/>
            <person name="Sedzielewska K."/>
            <person name="Noel J."/>
            <person name="Charron P."/>
            <person name="Farinelli L."/>
            <person name="Marton T."/>
            <person name="Kruger M."/>
            <person name="Pelin A."/>
            <person name="Brachmann A."/>
            <person name="Corradi N."/>
        </authorList>
    </citation>
    <scope>NUCLEOTIDE SEQUENCE [LARGE SCALE GENOMIC DNA]</scope>
    <source>
        <strain evidence="2 3">A1</strain>
    </source>
</reference>
<dbReference type="AlphaFoldDB" id="A0A2N0S7K8"/>
<evidence type="ECO:0000313" key="2">
    <source>
        <dbReference type="EMBL" id="PKC71529.1"/>
    </source>
</evidence>
<proteinExistence type="predicted"/>
<dbReference type="EMBL" id="LLXJ01000383">
    <property type="protein sequence ID" value="PKC10423.1"/>
    <property type="molecule type" value="Genomic_DNA"/>
</dbReference>
<protein>
    <submittedName>
        <fullName evidence="2">Uncharacterized protein</fullName>
    </submittedName>
</protein>
<organism evidence="2 3">
    <name type="scientific">Rhizophagus irregularis</name>
    <dbReference type="NCBI Taxonomy" id="588596"/>
    <lineage>
        <taxon>Eukaryota</taxon>
        <taxon>Fungi</taxon>
        <taxon>Fungi incertae sedis</taxon>
        <taxon>Mucoromycota</taxon>
        <taxon>Glomeromycotina</taxon>
        <taxon>Glomeromycetes</taxon>
        <taxon>Glomerales</taxon>
        <taxon>Glomeraceae</taxon>
        <taxon>Rhizophagus</taxon>
    </lineage>
</organism>
<dbReference type="VEuPathDB" id="FungiDB:FUN_004438"/>
<dbReference type="VEuPathDB" id="FungiDB:RhiirA1_453442"/>
<reference evidence="1 4" key="1">
    <citation type="submission" date="2016-04" db="EMBL/GenBank/DDBJ databases">
        <title>Genome analyses suggest a sexual origin of heterokaryosis in a supposedly ancient asexual fungus.</title>
        <authorList>
            <person name="Ropars J."/>
            <person name="Sedzielewska K."/>
            <person name="Noel J."/>
            <person name="Charron P."/>
            <person name="Farinelli L."/>
            <person name="Marton T."/>
            <person name="Kruger M."/>
            <person name="Pelin A."/>
            <person name="Brachmann A."/>
            <person name="Corradi N."/>
        </authorList>
    </citation>
    <scope>NUCLEOTIDE SEQUENCE [LARGE SCALE GENOMIC DNA]</scope>
    <source>
        <strain evidence="1 4">A5</strain>
    </source>
</reference>
<reference evidence="2 3" key="3">
    <citation type="submission" date="2017-10" db="EMBL/GenBank/DDBJ databases">
        <title>Extensive intraspecific genome diversity in a model arbuscular mycorrhizal fungus.</title>
        <authorList>
            <person name="Chen E.C.H."/>
            <person name="Morin E."/>
            <person name="Baudet D."/>
            <person name="Noel J."/>
            <person name="Ndikumana S."/>
            <person name="Charron P."/>
            <person name="St-Onge C."/>
            <person name="Giorgi J."/>
            <person name="Grigoriev I.V."/>
            <person name="Roux C."/>
            <person name="Martin F.M."/>
            <person name="Corradi N."/>
        </authorList>
    </citation>
    <scope>NUCLEOTIDE SEQUENCE [LARGE SCALE GENOMIC DNA]</scope>
    <source>
        <strain evidence="2 3">A1</strain>
    </source>
</reference>
<comment type="caution">
    <text evidence="2">The sequence shown here is derived from an EMBL/GenBank/DDBJ whole genome shotgun (WGS) entry which is preliminary data.</text>
</comment>
<reference evidence="1 4" key="2">
    <citation type="submission" date="2017-09" db="EMBL/GenBank/DDBJ databases">
        <title>Extensive intraspecific genome diversity in a model arbuscular mycorrhizal fungus.</title>
        <authorList>
            <person name="Chen E.C."/>
            <person name="Morin E."/>
            <person name="Beaudet D."/>
            <person name="Noel J."/>
            <person name="Ndikumana S."/>
            <person name="Charron P."/>
            <person name="St-Onge C."/>
            <person name="Giorgi J."/>
            <person name="Grigoriev I.V."/>
            <person name="Roux C."/>
            <person name="Martin F.M."/>
            <person name="Corradi N."/>
        </authorList>
    </citation>
    <scope>NUCLEOTIDE SEQUENCE [LARGE SCALE GENOMIC DNA]</scope>
    <source>
        <strain evidence="1 4">A5</strain>
    </source>
</reference>
<dbReference type="Proteomes" id="UP000232688">
    <property type="component" value="Unassembled WGS sequence"/>
</dbReference>
<dbReference type="EMBL" id="LLXH01000163">
    <property type="protein sequence ID" value="PKC71529.1"/>
    <property type="molecule type" value="Genomic_DNA"/>
</dbReference>
<gene>
    <name evidence="2" type="ORF">RhiirA1_453442</name>
    <name evidence="1" type="ORF">RhiirA5_414380</name>
</gene>
<evidence type="ECO:0000313" key="3">
    <source>
        <dbReference type="Proteomes" id="UP000232688"/>
    </source>
</evidence>
<sequence length="101" mass="11674">MLTDGRSPQTDIVIKSEHSQTTSQILEEYKKLLNCQIPLSITKNYQKVLLYKGLLLCEQLRFLIKVYPILPDVAYIHDVVRTLSIVVFKPREKLLGEPSIF</sequence>
<dbReference type="Proteomes" id="UP000232722">
    <property type="component" value="Unassembled WGS sequence"/>
</dbReference>
<name>A0A2N0S7K8_9GLOM</name>
<accession>A0A2N0S7K8</accession>
<evidence type="ECO:0000313" key="4">
    <source>
        <dbReference type="Proteomes" id="UP000232722"/>
    </source>
</evidence>
<dbReference type="VEuPathDB" id="FungiDB:RhiirFUN_006611"/>
<evidence type="ECO:0000313" key="1">
    <source>
        <dbReference type="EMBL" id="PKC10423.1"/>
    </source>
</evidence>